<dbReference type="EnsemblPlants" id="KEH21897">
    <property type="protein sequence ID" value="KEH21897"/>
    <property type="gene ID" value="MTR_7g023545"/>
</dbReference>
<gene>
    <name evidence="2" type="ordered locus">MTR_7g023545</name>
</gene>
<evidence type="ECO:0000313" key="4">
    <source>
        <dbReference type="Proteomes" id="UP000002051"/>
    </source>
</evidence>
<evidence type="ECO:0000313" key="3">
    <source>
        <dbReference type="EnsemblPlants" id="KEH21897"/>
    </source>
</evidence>
<dbReference type="AlphaFoldDB" id="A0A072TWV9"/>
<name>A0A072TWV9_MEDTR</name>
<dbReference type="Proteomes" id="UP000002051">
    <property type="component" value="Unassembled WGS sequence"/>
</dbReference>
<reference evidence="3" key="3">
    <citation type="submission" date="2015-04" db="UniProtKB">
        <authorList>
            <consortium name="EnsemblPlants"/>
        </authorList>
    </citation>
    <scope>IDENTIFICATION</scope>
    <source>
        <strain evidence="3">cv. Jemalong A17</strain>
    </source>
</reference>
<evidence type="ECO:0000256" key="1">
    <source>
        <dbReference type="SAM" id="MobiDB-lite"/>
    </source>
</evidence>
<keyword evidence="4" id="KW-1185">Reference proteome</keyword>
<sequence length="90" mass="10598">MWTMTLQERFGVINRMGRLEVKSACIPRKANFTIINAPTPDKVFKPTVHHLKQRNRPLIHTKRIHQHAMKNRFDKLNPANTREKQPFPSS</sequence>
<evidence type="ECO:0000313" key="2">
    <source>
        <dbReference type="EMBL" id="KEH21897.1"/>
    </source>
</evidence>
<dbReference type="EMBL" id="CM001223">
    <property type="protein sequence ID" value="KEH21897.1"/>
    <property type="molecule type" value="Genomic_DNA"/>
</dbReference>
<protein>
    <submittedName>
        <fullName evidence="2 3">Uncharacterized protein</fullName>
    </submittedName>
</protein>
<feature type="region of interest" description="Disordered" evidence="1">
    <location>
        <begin position="70"/>
        <end position="90"/>
    </location>
</feature>
<dbReference type="HOGENOM" id="CLU_2444228_0_0_1"/>
<accession>A0A072TWV9</accession>
<reference evidence="2 4" key="1">
    <citation type="journal article" date="2011" name="Nature">
        <title>The Medicago genome provides insight into the evolution of rhizobial symbioses.</title>
        <authorList>
            <person name="Young N.D."/>
            <person name="Debelle F."/>
            <person name="Oldroyd G.E."/>
            <person name="Geurts R."/>
            <person name="Cannon S.B."/>
            <person name="Udvardi M.K."/>
            <person name="Benedito V.A."/>
            <person name="Mayer K.F."/>
            <person name="Gouzy J."/>
            <person name="Schoof H."/>
            <person name="Van de Peer Y."/>
            <person name="Proost S."/>
            <person name="Cook D.R."/>
            <person name="Meyers B.C."/>
            <person name="Spannagl M."/>
            <person name="Cheung F."/>
            <person name="De Mita S."/>
            <person name="Krishnakumar V."/>
            <person name="Gundlach H."/>
            <person name="Zhou S."/>
            <person name="Mudge J."/>
            <person name="Bharti A.K."/>
            <person name="Murray J.D."/>
            <person name="Naoumkina M.A."/>
            <person name="Rosen B."/>
            <person name="Silverstein K.A."/>
            <person name="Tang H."/>
            <person name="Rombauts S."/>
            <person name="Zhao P.X."/>
            <person name="Zhou P."/>
            <person name="Barbe V."/>
            <person name="Bardou P."/>
            <person name="Bechner M."/>
            <person name="Bellec A."/>
            <person name="Berger A."/>
            <person name="Berges H."/>
            <person name="Bidwell S."/>
            <person name="Bisseling T."/>
            <person name="Choisne N."/>
            <person name="Couloux A."/>
            <person name="Denny R."/>
            <person name="Deshpande S."/>
            <person name="Dai X."/>
            <person name="Doyle J.J."/>
            <person name="Dudez A.M."/>
            <person name="Farmer A.D."/>
            <person name="Fouteau S."/>
            <person name="Franken C."/>
            <person name="Gibelin C."/>
            <person name="Gish J."/>
            <person name="Goldstein S."/>
            <person name="Gonzalez A.J."/>
            <person name="Green P.J."/>
            <person name="Hallab A."/>
            <person name="Hartog M."/>
            <person name="Hua A."/>
            <person name="Humphray S.J."/>
            <person name="Jeong D.H."/>
            <person name="Jing Y."/>
            <person name="Jocker A."/>
            <person name="Kenton S.M."/>
            <person name="Kim D.J."/>
            <person name="Klee K."/>
            <person name="Lai H."/>
            <person name="Lang C."/>
            <person name="Lin S."/>
            <person name="Macmil S.L."/>
            <person name="Magdelenat G."/>
            <person name="Matthews L."/>
            <person name="McCorrison J."/>
            <person name="Monaghan E.L."/>
            <person name="Mun J.H."/>
            <person name="Najar F.Z."/>
            <person name="Nicholson C."/>
            <person name="Noirot C."/>
            <person name="O'Bleness M."/>
            <person name="Paule C.R."/>
            <person name="Poulain J."/>
            <person name="Prion F."/>
            <person name="Qin B."/>
            <person name="Qu C."/>
            <person name="Retzel E.F."/>
            <person name="Riddle C."/>
            <person name="Sallet E."/>
            <person name="Samain S."/>
            <person name="Samson N."/>
            <person name="Sanders I."/>
            <person name="Saurat O."/>
            <person name="Scarpelli C."/>
            <person name="Schiex T."/>
            <person name="Segurens B."/>
            <person name="Severin A.J."/>
            <person name="Sherrier D.J."/>
            <person name="Shi R."/>
            <person name="Sims S."/>
            <person name="Singer S.R."/>
            <person name="Sinharoy S."/>
            <person name="Sterck L."/>
            <person name="Viollet A."/>
            <person name="Wang B.B."/>
            <person name="Wang K."/>
            <person name="Wang M."/>
            <person name="Wang X."/>
            <person name="Warfsmann J."/>
            <person name="Weissenbach J."/>
            <person name="White D.D."/>
            <person name="White J.D."/>
            <person name="Wiley G.B."/>
            <person name="Wincker P."/>
            <person name="Xing Y."/>
            <person name="Yang L."/>
            <person name="Yao Z."/>
            <person name="Ying F."/>
            <person name="Zhai J."/>
            <person name="Zhou L."/>
            <person name="Zuber A."/>
            <person name="Denarie J."/>
            <person name="Dixon R.A."/>
            <person name="May G.D."/>
            <person name="Schwartz D.C."/>
            <person name="Rogers J."/>
            <person name="Quetier F."/>
            <person name="Town C.D."/>
            <person name="Roe B.A."/>
        </authorList>
    </citation>
    <scope>NUCLEOTIDE SEQUENCE [LARGE SCALE GENOMIC DNA]</scope>
    <source>
        <strain evidence="2">A17</strain>
        <strain evidence="3 4">cv. Jemalong A17</strain>
    </source>
</reference>
<proteinExistence type="predicted"/>
<organism evidence="2 4">
    <name type="scientific">Medicago truncatula</name>
    <name type="common">Barrel medic</name>
    <name type="synonym">Medicago tribuloides</name>
    <dbReference type="NCBI Taxonomy" id="3880"/>
    <lineage>
        <taxon>Eukaryota</taxon>
        <taxon>Viridiplantae</taxon>
        <taxon>Streptophyta</taxon>
        <taxon>Embryophyta</taxon>
        <taxon>Tracheophyta</taxon>
        <taxon>Spermatophyta</taxon>
        <taxon>Magnoliopsida</taxon>
        <taxon>eudicotyledons</taxon>
        <taxon>Gunneridae</taxon>
        <taxon>Pentapetalae</taxon>
        <taxon>rosids</taxon>
        <taxon>fabids</taxon>
        <taxon>Fabales</taxon>
        <taxon>Fabaceae</taxon>
        <taxon>Papilionoideae</taxon>
        <taxon>50 kb inversion clade</taxon>
        <taxon>NPAAA clade</taxon>
        <taxon>Hologalegina</taxon>
        <taxon>IRL clade</taxon>
        <taxon>Trifolieae</taxon>
        <taxon>Medicago</taxon>
    </lineage>
</organism>
<feature type="compositionally biased region" description="Basic and acidic residues" evidence="1">
    <location>
        <begin position="71"/>
        <end position="90"/>
    </location>
</feature>
<reference evidence="2 4" key="2">
    <citation type="journal article" date="2014" name="BMC Genomics">
        <title>An improved genome release (version Mt4.0) for the model legume Medicago truncatula.</title>
        <authorList>
            <person name="Tang H."/>
            <person name="Krishnakumar V."/>
            <person name="Bidwell S."/>
            <person name="Rosen B."/>
            <person name="Chan A."/>
            <person name="Zhou S."/>
            <person name="Gentzbittel L."/>
            <person name="Childs K.L."/>
            <person name="Yandell M."/>
            <person name="Gundlach H."/>
            <person name="Mayer K.F."/>
            <person name="Schwartz D.C."/>
            <person name="Town C.D."/>
        </authorList>
    </citation>
    <scope>GENOME REANNOTATION</scope>
    <source>
        <strain evidence="2">A17</strain>
        <strain evidence="3 4">cv. Jemalong A17</strain>
    </source>
</reference>